<dbReference type="Proteomes" id="UP000032408">
    <property type="component" value="Chromosome"/>
</dbReference>
<keyword evidence="2" id="KW-1185">Reference proteome</keyword>
<proteinExistence type="predicted"/>
<evidence type="ECO:0000313" key="2">
    <source>
        <dbReference type="Proteomes" id="UP000032408"/>
    </source>
</evidence>
<reference evidence="1 2" key="2">
    <citation type="journal article" date="2016" name="ISME J.">
        <title>Physiological and genomic characterization of two novel marine thaumarchaeal strains indicates niche differentiation.</title>
        <authorList>
            <person name="Bayer B."/>
            <person name="Vojvoda J."/>
            <person name="Offre P."/>
            <person name="Alves R.J."/>
            <person name="Elisabeth N.H."/>
            <person name="Garcia J.A."/>
            <person name="Volland J.M."/>
            <person name="Srivastava A."/>
            <person name="Schleper C."/>
            <person name="Herndl G.J."/>
        </authorList>
    </citation>
    <scope>NUCLEOTIDE SEQUENCE [LARGE SCALE GENOMIC DNA]</scope>
    <source>
        <strain evidence="1 2">NF5</strain>
    </source>
</reference>
<name>A0A0D5C2I3_9ARCH</name>
<dbReference type="RefSeq" id="WP_048115966.1">
    <property type="nucleotide sequence ID" value="NZ_CP011070.1"/>
</dbReference>
<dbReference type="GeneID" id="24820145"/>
<reference evidence="2" key="1">
    <citation type="submission" date="2015-03" db="EMBL/GenBank/DDBJ databases">
        <title>Characterization of two novel Thaumarchaeota isolated from the Northern Adriatic Sea.</title>
        <authorList>
            <person name="Bayer B."/>
            <person name="Vojvoda J."/>
            <person name="Offre P."/>
            <person name="Srivastava A."/>
            <person name="Elisabeth N."/>
            <person name="Garcia J.A.L."/>
            <person name="Schleper C."/>
            <person name="Herndl G.J."/>
        </authorList>
    </citation>
    <scope>NUCLEOTIDE SEQUENCE [LARGE SCALE GENOMIC DNA]</scope>
    <source>
        <strain evidence="2">NF5</strain>
    </source>
</reference>
<dbReference type="HOGENOM" id="CLU_181206_0_0_2"/>
<dbReference type="EMBL" id="CP011070">
    <property type="protein sequence ID" value="AJW70617.1"/>
    <property type="molecule type" value="Genomic_DNA"/>
</dbReference>
<protein>
    <submittedName>
        <fullName evidence="1">Uncharacterized protein</fullName>
    </submittedName>
</protein>
<accession>A0A0D5C2I3</accession>
<sequence length="99" mass="11661">MKNEEFKKSQMKKALISFVIEQSLIDAGDEIFEKTLKNLKKFDSDVNDCNQHPDYLIKSITEFPKKTREQILLSIAKKLEEFAYQPEINEFIKIICCKQ</sequence>
<dbReference type="OrthoDB" id="382870at2157"/>
<dbReference type="KEGG" id="nin:NADRNF5_0923"/>
<evidence type="ECO:0000313" key="1">
    <source>
        <dbReference type="EMBL" id="AJW70617.1"/>
    </source>
</evidence>
<dbReference type="AlphaFoldDB" id="A0A0D5C2I3"/>
<dbReference type="STRING" id="1580092.NADRNF5_0923"/>
<gene>
    <name evidence="1" type="ORF">NADRNF5_0923</name>
</gene>
<organism evidence="1 2">
    <name type="scientific">Nitrosopumilus adriaticus</name>
    <dbReference type="NCBI Taxonomy" id="1580092"/>
    <lineage>
        <taxon>Archaea</taxon>
        <taxon>Nitrososphaerota</taxon>
        <taxon>Nitrososphaeria</taxon>
        <taxon>Nitrosopumilales</taxon>
        <taxon>Nitrosopumilaceae</taxon>
        <taxon>Nitrosopumilus</taxon>
    </lineage>
</organism>